<dbReference type="GO" id="GO:0000932">
    <property type="term" value="C:P-body"/>
    <property type="evidence" value="ECO:0007669"/>
    <property type="project" value="UniProtKB-SubCell"/>
</dbReference>
<proteinExistence type="predicted"/>
<evidence type="ECO:0000256" key="2">
    <source>
        <dbReference type="ARBA" id="ARBA00022490"/>
    </source>
</evidence>
<dbReference type="STRING" id="75913.A0A0K0FKQ6"/>
<organism evidence="3 4">
    <name type="scientific">Strongyloides venezuelensis</name>
    <name type="common">Threadworm</name>
    <dbReference type="NCBI Taxonomy" id="75913"/>
    <lineage>
        <taxon>Eukaryota</taxon>
        <taxon>Metazoa</taxon>
        <taxon>Ecdysozoa</taxon>
        <taxon>Nematoda</taxon>
        <taxon>Chromadorea</taxon>
        <taxon>Rhabditida</taxon>
        <taxon>Tylenchina</taxon>
        <taxon>Panagrolaimomorpha</taxon>
        <taxon>Strongyloidoidea</taxon>
        <taxon>Strongyloididae</taxon>
        <taxon>Strongyloides</taxon>
    </lineage>
</organism>
<dbReference type="GO" id="GO:0003723">
    <property type="term" value="F:RNA binding"/>
    <property type="evidence" value="ECO:0007669"/>
    <property type="project" value="TreeGrafter"/>
</dbReference>
<evidence type="ECO:0000256" key="1">
    <source>
        <dbReference type="ARBA" id="ARBA00004201"/>
    </source>
</evidence>
<sequence>MSHKLGFSSVGSNITGVHSDSDALNNLNISSFGNLRAAEINDLLELTGQADHLSLLDDDDVVISAPEASDLPMPDNLFDSDSGKQADVMDVWAKLLNEGNSSNIEVKSENELELEAFGLCDEDFSKQNFENKNTKNFPTEKDVIKPVKIADNQNFNANKSNIIHPIPLRMPPEDILKQFPPIVPPQMNMGHIQQQGYSNFIPQTEEQRATVMLLNDLFKGSNGIPPSMMCAQSYPPPNSMSINGMMQPPPFYNNPYVVNNPSRYEGLVYQGGTLKEYTDAPLQTTYINNIMVKTESVISEESTSRKHNKQNTFPSKRTIHDFALDPFAGLMSQKEREWLIKIQLVQSTISGDPNEDDYYYVNWKKRNHIRQRPKYLKKLEKIKPSYYSFENITPSTGYCTPSFEGALGKINSASSIAPKQHICLSQHLDNESMFSEKPTKKVKTILMTIENCYSSILIVDQNNRIIEEGKESQDKIDELTVDNFNRMEKIKTMLFEKDFAIKCLLISKARQFLSHFLSYLKEPKDISQYINILLEGYIKYHKRVNDNLIIPVFIPNLKLALFTVPESVLTGFFLQLNLDFAKTHASLEFVTLLNFCLLNRLCAAEDILMIKRIAASGMSWLFSLEHYTKMPQIQDVSNYISQWDIENIKKGFVNGFFGSQNNGMFENSIFSKVQFN</sequence>
<evidence type="ECO:0000313" key="3">
    <source>
        <dbReference type="Proteomes" id="UP000035680"/>
    </source>
</evidence>
<dbReference type="GO" id="GO:0000290">
    <property type="term" value="P:deadenylation-dependent decapping of nuclear-transcribed mRNA"/>
    <property type="evidence" value="ECO:0007669"/>
    <property type="project" value="InterPro"/>
</dbReference>
<keyword evidence="3" id="KW-1185">Reference proteome</keyword>
<evidence type="ECO:0000313" key="4">
    <source>
        <dbReference type="WBParaSite" id="SVE_0962000.2"/>
    </source>
</evidence>
<dbReference type="Proteomes" id="UP000035680">
    <property type="component" value="Unassembled WGS sequence"/>
</dbReference>
<accession>A0A0K0FKQ6</accession>
<reference evidence="4" key="2">
    <citation type="submission" date="2015-08" db="UniProtKB">
        <authorList>
            <consortium name="WormBaseParasite"/>
        </authorList>
    </citation>
    <scope>IDENTIFICATION</scope>
</reference>
<dbReference type="InterPro" id="IPR039900">
    <property type="entry name" value="Pat1-like"/>
</dbReference>
<name>A0A0K0FKQ6_STRVS</name>
<dbReference type="WBParaSite" id="SVE_0962000.2">
    <property type="protein sequence ID" value="SVE_0962000.2"/>
    <property type="gene ID" value="SVE_0962000"/>
</dbReference>
<dbReference type="PANTHER" id="PTHR21551">
    <property type="entry name" value="TOPOISOMERASE II-ASSOCIATED PROTEIN PAT1"/>
    <property type="match status" value="1"/>
</dbReference>
<keyword evidence="2" id="KW-0963">Cytoplasm</keyword>
<dbReference type="AlphaFoldDB" id="A0A0K0FKQ6"/>
<comment type="subcellular location">
    <subcellularLocation>
        <location evidence="1">Cytoplasm</location>
        <location evidence="1">P-body</location>
    </subcellularLocation>
</comment>
<reference evidence="3" key="1">
    <citation type="submission" date="2014-07" db="EMBL/GenBank/DDBJ databases">
        <authorList>
            <person name="Martin A.A"/>
            <person name="De Silva N."/>
        </authorList>
    </citation>
    <scope>NUCLEOTIDE SEQUENCE</scope>
</reference>
<dbReference type="GO" id="GO:0033962">
    <property type="term" value="P:P-body assembly"/>
    <property type="evidence" value="ECO:0007669"/>
    <property type="project" value="TreeGrafter"/>
</dbReference>
<protein>
    <submittedName>
        <fullName evidence="4">Protein PAT1 homolog 1 (inferred by orthology to a C. elegans protein)</fullName>
    </submittedName>
</protein>
<dbReference type="PANTHER" id="PTHR21551:SF0">
    <property type="entry name" value="PROTEIN ASSOCIATED WITH TOPO II RELATED-1, ISOFORM A"/>
    <property type="match status" value="1"/>
</dbReference>